<evidence type="ECO:0000313" key="7">
    <source>
        <dbReference type="Proteomes" id="UP000194236"/>
    </source>
</evidence>
<dbReference type="EMBL" id="MUJZ01034445">
    <property type="protein sequence ID" value="OTF77073.1"/>
    <property type="molecule type" value="Genomic_DNA"/>
</dbReference>
<dbReference type="GO" id="GO:0016298">
    <property type="term" value="F:lipase activity"/>
    <property type="evidence" value="ECO:0007669"/>
    <property type="project" value="InterPro"/>
</dbReference>
<evidence type="ECO:0000313" key="6">
    <source>
        <dbReference type="EMBL" id="OTF77073.1"/>
    </source>
</evidence>
<feature type="domain" description="Lipase" evidence="5">
    <location>
        <begin position="5"/>
        <end position="107"/>
    </location>
</feature>
<dbReference type="AlphaFoldDB" id="A0A1Y3BB06"/>
<dbReference type="OrthoDB" id="199913at2759"/>
<dbReference type="InterPro" id="IPR029058">
    <property type="entry name" value="AB_hydrolase_fold"/>
</dbReference>
<dbReference type="PANTHER" id="PTHR11610">
    <property type="entry name" value="LIPASE"/>
    <property type="match status" value="1"/>
</dbReference>
<dbReference type="InterPro" id="IPR000734">
    <property type="entry name" value="TAG_lipase"/>
</dbReference>
<evidence type="ECO:0000256" key="4">
    <source>
        <dbReference type="RuleBase" id="RU004262"/>
    </source>
</evidence>
<evidence type="ECO:0000256" key="3">
    <source>
        <dbReference type="ARBA" id="ARBA00022525"/>
    </source>
</evidence>
<evidence type="ECO:0000256" key="2">
    <source>
        <dbReference type="ARBA" id="ARBA00010701"/>
    </source>
</evidence>
<dbReference type="SUPFAM" id="SSF53474">
    <property type="entry name" value="alpha/beta-Hydrolases"/>
    <property type="match status" value="1"/>
</dbReference>
<sequence>MMTFYPEPPEKQNVKFYLFSCNNPFNPSILSYNVSENEMKNLNYDQNRRTIFIVHGFTDYYEQVNWMGNLKDNILSMKPCRLNVVTVDWRGGSIVKNYLQAVANTRLHHLSKN</sequence>
<name>A0A1Y3BB06_EURMA</name>
<evidence type="ECO:0000256" key="1">
    <source>
        <dbReference type="ARBA" id="ARBA00004613"/>
    </source>
</evidence>
<comment type="similarity">
    <text evidence="2 4">Belongs to the AB hydrolase superfamily. Lipase family.</text>
</comment>
<protein>
    <recommendedName>
        <fullName evidence="5">Lipase domain-containing protein</fullName>
    </recommendedName>
</protein>
<keyword evidence="3" id="KW-0964">Secreted</keyword>
<proteinExistence type="inferred from homology"/>
<reference evidence="6 7" key="1">
    <citation type="submission" date="2017-03" db="EMBL/GenBank/DDBJ databases">
        <title>Genome Survey of Euroglyphus maynei.</title>
        <authorList>
            <person name="Arlian L.G."/>
            <person name="Morgan M.S."/>
            <person name="Rider S.D."/>
        </authorList>
    </citation>
    <scope>NUCLEOTIDE SEQUENCE [LARGE SCALE GENOMIC DNA]</scope>
    <source>
        <strain evidence="6">Arlian Lab</strain>
        <tissue evidence="6">Whole body</tissue>
    </source>
</reference>
<accession>A0A1Y3BB06</accession>
<keyword evidence="7" id="KW-1185">Reference proteome</keyword>
<dbReference type="GO" id="GO:0005615">
    <property type="term" value="C:extracellular space"/>
    <property type="evidence" value="ECO:0007669"/>
    <property type="project" value="TreeGrafter"/>
</dbReference>
<dbReference type="GO" id="GO:0016042">
    <property type="term" value="P:lipid catabolic process"/>
    <property type="evidence" value="ECO:0007669"/>
    <property type="project" value="TreeGrafter"/>
</dbReference>
<dbReference type="Gene3D" id="3.40.50.1820">
    <property type="entry name" value="alpha/beta hydrolase"/>
    <property type="match status" value="1"/>
</dbReference>
<dbReference type="InterPro" id="IPR013818">
    <property type="entry name" value="Lipase"/>
</dbReference>
<evidence type="ECO:0000259" key="5">
    <source>
        <dbReference type="Pfam" id="PF00151"/>
    </source>
</evidence>
<organism evidence="6 7">
    <name type="scientific">Euroglyphus maynei</name>
    <name type="common">Mayne's house dust mite</name>
    <dbReference type="NCBI Taxonomy" id="6958"/>
    <lineage>
        <taxon>Eukaryota</taxon>
        <taxon>Metazoa</taxon>
        <taxon>Ecdysozoa</taxon>
        <taxon>Arthropoda</taxon>
        <taxon>Chelicerata</taxon>
        <taxon>Arachnida</taxon>
        <taxon>Acari</taxon>
        <taxon>Acariformes</taxon>
        <taxon>Sarcoptiformes</taxon>
        <taxon>Astigmata</taxon>
        <taxon>Psoroptidia</taxon>
        <taxon>Analgoidea</taxon>
        <taxon>Pyroglyphidae</taxon>
        <taxon>Pyroglyphinae</taxon>
        <taxon>Euroglyphus</taxon>
    </lineage>
</organism>
<gene>
    <name evidence="6" type="ORF">BLA29_010104</name>
</gene>
<comment type="caution">
    <text evidence="6">The sequence shown here is derived from an EMBL/GenBank/DDBJ whole genome shotgun (WGS) entry which is preliminary data.</text>
</comment>
<dbReference type="Pfam" id="PF00151">
    <property type="entry name" value="Lipase"/>
    <property type="match status" value="1"/>
</dbReference>
<comment type="subcellular location">
    <subcellularLocation>
        <location evidence="1">Secreted</location>
    </subcellularLocation>
</comment>
<dbReference type="Proteomes" id="UP000194236">
    <property type="component" value="Unassembled WGS sequence"/>
</dbReference>